<dbReference type="EMBL" id="JADGII010000009">
    <property type="protein sequence ID" value="MBF0636905.1"/>
    <property type="molecule type" value="Genomic_DNA"/>
</dbReference>
<feature type="chain" id="PRO_5046226698" description="Histidine kinase" evidence="1">
    <location>
        <begin position="25"/>
        <end position="225"/>
    </location>
</feature>
<evidence type="ECO:0000256" key="1">
    <source>
        <dbReference type="SAM" id="SignalP"/>
    </source>
</evidence>
<comment type="caution">
    <text evidence="2">The sequence shown here is derived from an EMBL/GenBank/DDBJ whole genome shotgun (WGS) entry which is preliminary data.</text>
</comment>
<accession>A0ABR9XSE5</accession>
<organism evidence="2 3">
    <name type="scientific">Prosthecochloris ethylica</name>
    <dbReference type="NCBI Taxonomy" id="2743976"/>
    <lineage>
        <taxon>Bacteria</taxon>
        <taxon>Pseudomonadati</taxon>
        <taxon>Chlorobiota</taxon>
        <taxon>Chlorobiia</taxon>
        <taxon>Chlorobiales</taxon>
        <taxon>Chlorobiaceae</taxon>
        <taxon>Prosthecochloris</taxon>
    </lineage>
</organism>
<evidence type="ECO:0000313" key="2">
    <source>
        <dbReference type="EMBL" id="MBF0636905.1"/>
    </source>
</evidence>
<keyword evidence="3" id="KW-1185">Reference proteome</keyword>
<gene>
    <name evidence="2" type="ORF">INT08_06930</name>
</gene>
<proteinExistence type="predicted"/>
<feature type="signal peptide" evidence="1">
    <location>
        <begin position="1"/>
        <end position="24"/>
    </location>
</feature>
<protein>
    <recommendedName>
        <fullName evidence="4">Histidine kinase</fullName>
    </recommendedName>
</protein>
<evidence type="ECO:0008006" key="4">
    <source>
        <dbReference type="Google" id="ProtNLM"/>
    </source>
</evidence>
<sequence length="225" mass="24267">MKKTAKILSIAALAGLAFTPAAQAEGFDVGADVVSRYVWRGTEFGEGVAVQPWLSYTFPGIGVEVGSWGSFDINDDDANEVDLYLTVPAGNFSFTVTDYYFPGYIGDDDFFEYDDETGAHVLELSAGYAYENLSLLGAVNVLGDEDNSLYFEAGYNIYEQDDYSASVFVGAGDGIYTDVCNSNASGDFNVVAVGLNVSKDIFNASYIINPDQETSYLVFGVTLQP</sequence>
<dbReference type="RefSeq" id="WP_175186675.1">
    <property type="nucleotide sequence ID" value="NZ_JABVZQ010000001.1"/>
</dbReference>
<reference evidence="2 3" key="1">
    <citation type="journal article" date="2020" name="Microorganisms">
        <title>Simultaneous Genome Sequencing of Prosthecochloris ethylica and Desulfuromonas acetoxidans within a Syntrophic Mixture Reveals Unique Pili and Protein Interactions.</title>
        <authorList>
            <person name="Kyndt J.A."/>
            <person name="Van Beeumen J.J."/>
            <person name="Meyer T.E."/>
        </authorList>
    </citation>
    <scope>NUCLEOTIDE SEQUENCE [LARGE SCALE GENOMIC DNA]</scope>
    <source>
        <strain evidence="2 3">N3</strain>
    </source>
</reference>
<evidence type="ECO:0000313" key="3">
    <source>
        <dbReference type="Proteomes" id="UP000619838"/>
    </source>
</evidence>
<name>A0ABR9XSE5_9CHLB</name>
<keyword evidence="1" id="KW-0732">Signal</keyword>
<dbReference type="Proteomes" id="UP000619838">
    <property type="component" value="Unassembled WGS sequence"/>
</dbReference>